<keyword evidence="7" id="KW-1185">Reference proteome</keyword>
<feature type="transmembrane region" description="Helical" evidence="5">
    <location>
        <begin position="217"/>
        <end position="241"/>
    </location>
</feature>
<dbReference type="GO" id="GO:0035435">
    <property type="term" value="P:phosphate ion transmembrane transport"/>
    <property type="evidence" value="ECO:0007669"/>
    <property type="project" value="TreeGrafter"/>
</dbReference>
<feature type="transmembrane region" description="Helical" evidence="5">
    <location>
        <begin position="85"/>
        <end position="102"/>
    </location>
</feature>
<feature type="transmembrane region" description="Helical" evidence="5">
    <location>
        <begin position="186"/>
        <end position="205"/>
    </location>
</feature>
<evidence type="ECO:0000256" key="2">
    <source>
        <dbReference type="ARBA" id="ARBA00022692"/>
    </source>
</evidence>
<feature type="transmembrane region" description="Helical" evidence="5">
    <location>
        <begin position="150"/>
        <end position="174"/>
    </location>
</feature>
<dbReference type="GO" id="GO:0016020">
    <property type="term" value="C:membrane"/>
    <property type="evidence" value="ECO:0007669"/>
    <property type="project" value="InterPro"/>
</dbReference>
<sequence>MSVWIEELLPIVVLLVVITVVIGRLPRVHLGHSDDFRMRRILNWLPLGLTYAFLYMGRYNLTVSKLAFEEMVAPDGGALMGNNDFGLIFGIGTYVYGFSFLLNGPLTDRLGGKFAILVGAAGSAVANLLMGLGAWTLLNHGPGAEFVAQHFVAVYATLYAVNMYFQSFGAVAIVKVNAPWFHVRERGVFGAIFGVLISLGIYFAFDLGDLILKSEGLGLTWVFLMPALLLAVFWVIDFLIVRNTPGEAGLMDFDPQDASSDDDDGPPPPAIQVFKRMMRNPIIVTIALVEFCSGFLRQAIMQWYRTYAKQTDDLLGLKGTFVYENWGMLLCCAGILGGVFAGTISDHLFQSRRGPVAFLLYLVMLLGSVTLCFVYETPVVGWLVVFMSMAVIGVHGMLSGTASMDFGGKRSVGVAVGIIDGFVYMGTAVMSFTYRGLLPKEQLDDQGVLMGPATDPDNWIAWPLAMVPIALIGTVLTRRVWNATPMKAKPQALEKEAA</sequence>
<feature type="transmembrane region" description="Helical" evidence="5">
    <location>
        <begin position="114"/>
        <end position="138"/>
    </location>
</feature>
<dbReference type="Gene3D" id="1.20.1250.20">
    <property type="entry name" value="MFS general substrate transporter like domains"/>
    <property type="match status" value="2"/>
</dbReference>
<feature type="transmembrane region" description="Helical" evidence="5">
    <location>
        <begin position="325"/>
        <end position="344"/>
    </location>
</feature>
<keyword evidence="3 5" id="KW-1133">Transmembrane helix</keyword>
<evidence type="ECO:0000256" key="1">
    <source>
        <dbReference type="ARBA" id="ARBA00004127"/>
    </source>
</evidence>
<dbReference type="PANTHER" id="PTHR43826">
    <property type="entry name" value="GLUCOSE-6-PHOSPHATE EXCHANGER SLC37A4"/>
    <property type="match status" value="1"/>
</dbReference>
<dbReference type="InterPro" id="IPR051337">
    <property type="entry name" value="OPA_Antiporter"/>
</dbReference>
<dbReference type="AlphaFoldDB" id="A0A518BLZ0"/>
<keyword evidence="4 5" id="KW-0472">Membrane</keyword>
<feature type="transmembrane region" description="Helical" evidence="5">
    <location>
        <begin position="12"/>
        <end position="30"/>
    </location>
</feature>
<accession>A0A518BLZ0</accession>
<feature type="transmembrane region" description="Helical" evidence="5">
    <location>
        <begin position="42"/>
        <end position="61"/>
    </location>
</feature>
<comment type="subcellular location">
    <subcellularLocation>
        <location evidence="1">Endomembrane system</location>
        <topology evidence="1">Multi-pass membrane protein</topology>
    </subcellularLocation>
</comment>
<dbReference type="PANTHER" id="PTHR43826:SF3">
    <property type="entry name" value="GLUCOSE-6-PHOSPHATE EXCHANGER SLC37A4"/>
    <property type="match status" value="1"/>
</dbReference>
<evidence type="ECO:0000256" key="5">
    <source>
        <dbReference type="SAM" id="Phobius"/>
    </source>
</evidence>
<evidence type="ECO:0000313" key="6">
    <source>
        <dbReference type="EMBL" id="QDU67995.1"/>
    </source>
</evidence>
<organism evidence="6 7">
    <name type="scientific">Engelhardtia mirabilis</name>
    <dbReference type="NCBI Taxonomy" id="2528011"/>
    <lineage>
        <taxon>Bacteria</taxon>
        <taxon>Pseudomonadati</taxon>
        <taxon>Planctomycetota</taxon>
        <taxon>Planctomycetia</taxon>
        <taxon>Planctomycetia incertae sedis</taxon>
        <taxon>Engelhardtia</taxon>
    </lineage>
</organism>
<dbReference type="KEGG" id="pbap:Pla133_30860"/>
<feature type="transmembrane region" description="Helical" evidence="5">
    <location>
        <begin position="382"/>
        <end position="400"/>
    </location>
</feature>
<evidence type="ECO:0000256" key="3">
    <source>
        <dbReference type="ARBA" id="ARBA00022989"/>
    </source>
</evidence>
<proteinExistence type="predicted"/>
<evidence type="ECO:0000313" key="7">
    <source>
        <dbReference type="Proteomes" id="UP000316921"/>
    </source>
</evidence>
<dbReference type="GO" id="GO:0061513">
    <property type="term" value="F:glucose 6-phosphate:phosphate antiporter activity"/>
    <property type="evidence" value="ECO:0007669"/>
    <property type="project" value="TreeGrafter"/>
</dbReference>
<gene>
    <name evidence="6" type="primary">glpT</name>
    <name evidence="6" type="ORF">Pla133_30860</name>
</gene>
<keyword evidence="2 5" id="KW-0812">Transmembrane</keyword>
<feature type="transmembrane region" description="Helical" evidence="5">
    <location>
        <begin position="412"/>
        <end position="434"/>
    </location>
</feature>
<dbReference type="PIRSF" id="PIRSF002808">
    <property type="entry name" value="Hexose_phosphate_transp"/>
    <property type="match status" value="1"/>
</dbReference>
<dbReference type="GO" id="GO:0012505">
    <property type="term" value="C:endomembrane system"/>
    <property type="evidence" value="ECO:0007669"/>
    <property type="project" value="UniProtKB-SubCell"/>
</dbReference>
<dbReference type="EMBL" id="CP036287">
    <property type="protein sequence ID" value="QDU67995.1"/>
    <property type="molecule type" value="Genomic_DNA"/>
</dbReference>
<dbReference type="Proteomes" id="UP000316921">
    <property type="component" value="Chromosome"/>
</dbReference>
<dbReference type="SUPFAM" id="SSF103473">
    <property type="entry name" value="MFS general substrate transporter"/>
    <property type="match status" value="1"/>
</dbReference>
<reference evidence="6 7" key="1">
    <citation type="submission" date="2019-02" db="EMBL/GenBank/DDBJ databases">
        <title>Deep-cultivation of Planctomycetes and their phenomic and genomic characterization uncovers novel biology.</title>
        <authorList>
            <person name="Wiegand S."/>
            <person name="Jogler M."/>
            <person name="Boedeker C."/>
            <person name="Pinto D."/>
            <person name="Vollmers J."/>
            <person name="Rivas-Marin E."/>
            <person name="Kohn T."/>
            <person name="Peeters S.H."/>
            <person name="Heuer A."/>
            <person name="Rast P."/>
            <person name="Oberbeckmann S."/>
            <person name="Bunk B."/>
            <person name="Jeske O."/>
            <person name="Meyerdierks A."/>
            <person name="Storesund J.E."/>
            <person name="Kallscheuer N."/>
            <person name="Luecker S."/>
            <person name="Lage O.M."/>
            <person name="Pohl T."/>
            <person name="Merkel B.J."/>
            <person name="Hornburger P."/>
            <person name="Mueller R.-W."/>
            <person name="Bruemmer F."/>
            <person name="Labrenz M."/>
            <person name="Spormann A.M."/>
            <person name="Op den Camp H."/>
            <person name="Overmann J."/>
            <person name="Amann R."/>
            <person name="Jetten M.S.M."/>
            <person name="Mascher T."/>
            <person name="Medema M.H."/>
            <person name="Devos D.P."/>
            <person name="Kaster A.-K."/>
            <person name="Ovreas L."/>
            <person name="Rohde M."/>
            <person name="Galperin M.Y."/>
            <person name="Jogler C."/>
        </authorList>
    </citation>
    <scope>NUCLEOTIDE SEQUENCE [LARGE SCALE GENOMIC DNA]</scope>
    <source>
        <strain evidence="6 7">Pla133</strain>
    </source>
</reference>
<dbReference type="InterPro" id="IPR011701">
    <property type="entry name" value="MFS"/>
</dbReference>
<dbReference type="InterPro" id="IPR000849">
    <property type="entry name" value="Sugar_P_transporter"/>
</dbReference>
<feature type="transmembrane region" description="Helical" evidence="5">
    <location>
        <begin position="459"/>
        <end position="477"/>
    </location>
</feature>
<dbReference type="Pfam" id="PF07690">
    <property type="entry name" value="MFS_1"/>
    <property type="match status" value="1"/>
</dbReference>
<feature type="transmembrane region" description="Helical" evidence="5">
    <location>
        <begin position="356"/>
        <end position="376"/>
    </location>
</feature>
<protein>
    <submittedName>
        <fullName evidence="6">Glycerol-3-phosphate transporter</fullName>
    </submittedName>
</protein>
<dbReference type="RefSeq" id="WP_145066634.1">
    <property type="nucleotide sequence ID" value="NZ_CP036287.1"/>
</dbReference>
<evidence type="ECO:0000256" key="4">
    <source>
        <dbReference type="ARBA" id="ARBA00023136"/>
    </source>
</evidence>
<name>A0A518BLZ0_9BACT</name>
<feature type="transmembrane region" description="Helical" evidence="5">
    <location>
        <begin position="282"/>
        <end position="305"/>
    </location>
</feature>
<dbReference type="InterPro" id="IPR036259">
    <property type="entry name" value="MFS_trans_sf"/>
</dbReference>